<reference evidence="2" key="1">
    <citation type="submission" date="2025-08" db="UniProtKB">
        <authorList>
            <consortium name="Ensembl"/>
        </authorList>
    </citation>
    <scope>IDENTIFICATION</scope>
</reference>
<dbReference type="Bgee" id="ENSNBRG00000000959">
    <property type="expression patterns" value="Expressed in zone of skin and 7 other cell types or tissues"/>
</dbReference>
<protein>
    <recommendedName>
        <fullName evidence="1">Peptidase C2 calpain large subunit domain-containing protein</fullName>
    </recommendedName>
</protein>
<reference evidence="2" key="2">
    <citation type="submission" date="2025-09" db="UniProtKB">
        <authorList>
            <consortium name="Ensembl"/>
        </authorList>
    </citation>
    <scope>IDENTIFICATION</scope>
</reference>
<dbReference type="Gene3D" id="2.60.120.380">
    <property type="match status" value="1"/>
</dbReference>
<dbReference type="STRING" id="32507.ENSNBRP00000001118"/>
<evidence type="ECO:0000259" key="1">
    <source>
        <dbReference type="Pfam" id="PF01067"/>
    </source>
</evidence>
<dbReference type="Pfam" id="PF01067">
    <property type="entry name" value="Calpain_III"/>
    <property type="match status" value="1"/>
</dbReference>
<keyword evidence="3" id="KW-1185">Reference proteome</keyword>
<dbReference type="AlphaFoldDB" id="A0A3Q4G4X4"/>
<proteinExistence type="predicted"/>
<evidence type="ECO:0000313" key="3">
    <source>
        <dbReference type="Proteomes" id="UP000261580"/>
    </source>
</evidence>
<dbReference type="Proteomes" id="UP000261580">
    <property type="component" value="Unassembled WGS sequence"/>
</dbReference>
<organism evidence="2 3">
    <name type="scientific">Neolamprologus brichardi</name>
    <name type="common">Fairy cichlid</name>
    <name type="synonym">Lamprologus brichardi</name>
    <dbReference type="NCBI Taxonomy" id="32507"/>
    <lineage>
        <taxon>Eukaryota</taxon>
        <taxon>Metazoa</taxon>
        <taxon>Chordata</taxon>
        <taxon>Craniata</taxon>
        <taxon>Vertebrata</taxon>
        <taxon>Euteleostomi</taxon>
        <taxon>Actinopterygii</taxon>
        <taxon>Neopterygii</taxon>
        <taxon>Teleostei</taxon>
        <taxon>Neoteleostei</taxon>
        <taxon>Acanthomorphata</taxon>
        <taxon>Ovalentaria</taxon>
        <taxon>Cichlomorphae</taxon>
        <taxon>Cichliformes</taxon>
        <taxon>Cichlidae</taxon>
        <taxon>African cichlids</taxon>
        <taxon>Pseudocrenilabrinae</taxon>
        <taxon>Lamprologini</taxon>
        <taxon>Neolamprologus</taxon>
    </lineage>
</organism>
<dbReference type="SUPFAM" id="SSF49758">
    <property type="entry name" value="Calpain large subunit, middle domain (domain III)"/>
    <property type="match status" value="1"/>
</dbReference>
<sequence length="68" mass="7792">MNSAGHGRLQQDFFQRNRPVKAEKTYSSEQDLIELHSLEPGEYVIIPSTYEPNITADFALTVYTKTDE</sequence>
<dbReference type="InterPro" id="IPR036213">
    <property type="entry name" value="Calpain_III_sf"/>
</dbReference>
<dbReference type="GeneTree" id="ENSGT00940000178485"/>
<dbReference type="InterPro" id="IPR022682">
    <property type="entry name" value="Calpain_domain_III"/>
</dbReference>
<accession>A0A3Q4G4X4</accession>
<dbReference type="Ensembl" id="ENSNBRT00000001172.1">
    <property type="protein sequence ID" value="ENSNBRP00000001118.1"/>
    <property type="gene ID" value="ENSNBRG00000000959.1"/>
</dbReference>
<name>A0A3Q4G4X4_NEOBR</name>
<evidence type="ECO:0000313" key="2">
    <source>
        <dbReference type="Ensembl" id="ENSNBRP00000001118.1"/>
    </source>
</evidence>
<feature type="domain" description="Peptidase C2 calpain large subunit" evidence="1">
    <location>
        <begin position="6"/>
        <end position="63"/>
    </location>
</feature>